<protein>
    <submittedName>
        <fullName evidence="2">Uncharacterized protein</fullName>
    </submittedName>
</protein>
<evidence type="ECO:0000313" key="2">
    <source>
        <dbReference type="EMBL" id="MBP2361437.1"/>
    </source>
</evidence>
<reference evidence="2 3" key="1">
    <citation type="submission" date="2021-03" db="EMBL/GenBank/DDBJ databases">
        <title>Sequencing the genomes of 1000 actinobacteria strains.</title>
        <authorList>
            <person name="Klenk H.-P."/>
        </authorList>
    </citation>
    <scope>NUCLEOTIDE SEQUENCE [LARGE SCALE GENOMIC DNA]</scope>
    <source>
        <strain evidence="2 3">DSM 40843</strain>
    </source>
</reference>
<gene>
    <name evidence="2" type="ORF">JOF59_003837</name>
</gene>
<proteinExistence type="predicted"/>
<comment type="caution">
    <text evidence="2">The sequence shown here is derived from an EMBL/GenBank/DDBJ whole genome shotgun (WGS) entry which is preliminary data.</text>
</comment>
<dbReference type="EMBL" id="JAGINS010000001">
    <property type="protein sequence ID" value="MBP2361437.1"/>
    <property type="molecule type" value="Genomic_DNA"/>
</dbReference>
<feature type="region of interest" description="Disordered" evidence="1">
    <location>
        <begin position="1"/>
        <end position="24"/>
    </location>
</feature>
<organism evidence="2 3">
    <name type="scientific">Streptomyces clavifer</name>
    <dbReference type="NCBI Taxonomy" id="68188"/>
    <lineage>
        <taxon>Bacteria</taxon>
        <taxon>Bacillati</taxon>
        <taxon>Actinomycetota</taxon>
        <taxon>Actinomycetes</taxon>
        <taxon>Kitasatosporales</taxon>
        <taxon>Streptomycetaceae</taxon>
        <taxon>Streptomyces</taxon>
    </lineage>
</organism>
<evidence type="ECO:0000313" key="3">
    <source>
        <dbReference type="Proteomes" id="UP001519311"/>
    </source>
</evidence>
<keyword evidence="3" id="KW-1185">Reference proteome</keyword>
<feature type="compositionally biased region" description="Polar residues" evidence="1">
    <location>
        <begin position="14"/>
        <end position="24"/>
    </location>
</feature>
<sequence>MPASRVQVPDLLLTPTTNAGSATPQEDSFVCMACGRSRS</sequence>
<accession>A0ABS4VC00</accession>
<dbReference type="Proteomes" id="UP001519311">
    <property type="component" value="Unassembled WGS sequence"/>
</dbReference>
<name>A0ABS4VC00_9ACTN</name>
<evidence type="ECO:0000256" key="1">
    <source>
        <dbReference type="SAM" id="MobiDB-lite"/>
    </source>
</evidence>